<dbReference type="InterPro" id="IPR036412">
    <property type="entry name" value="HAD-like_sf"/>
</dbReference>
<dbReference type="SFLD" id="SFLDG01129">
    <property type="entry name" value="C1.5:_HAD__Beta-PGM__Phosphata"/>
    <property type="match status" value="1"/>
</dbReference>
<reference evidence="5 6" key="1">
    <citation type="submission" date="2012-02" db="EMBL/GenBank/DDBJ databases">
        <title>Improved High-Quality Draft genome of Prevotella bivia DSM 20514.</title>
        <authorList>
            <consortium name="US DOE Joint Genome Institute (JGI-PGF)"/>
            <person name="Lucas S."/>
            <person name="Copeland A."/>
            <person name="Lapidus A."/>
            <person name="Bruce D."/>
            <person name="Goodwin L."/>
            <person name="Pitluck S."/>
            <person name="Peters L."/>
            <person name="Mikhailova N."/>
            <person name="Munk A.C.C."/>
            <person name="Kyrpides N."/>
            <person name="Mavromatis K."/>
            <person name="Detter J.C."/>
            <person name="Han C."/>
            <person name="Land M."/>
            <person name="Hauser L."/>
            <person name="Markowitz V."/>
            <person name="Cheng J.-F."/>
            <person name="Hugenholtz P."/>
            <person name="Woyke T."/>
            <person name="Wu D."/>
            <person name="Gronow S."/>
            <person name="Wellnitz S."/>
            <person name="Brambilla E."/>
            <person name="Klenk H.-P."/>
            <person name="Eisen J.A."/>
        </authorList>
    </citation>
    <scope>NUCLEOTIDE SEQUENCE [LARGE SCALE GENOMIC DNA]</scope>
    <source>
        <strain evidence="5 6">DSM 20514</strain>
    </source>
</reference>
<dbReference type="EC" id="3.1.3.18" evidence="4"/>
<dbReference type="InterPro" id="IPR041492">
    <property type="entry name" value="HAD_2"/>
</dbReference>
<dbReference type="InterPro" id="IPR050155">
    <property type="entry name" value="HAD-like_hydrolase_sf"/>
</dbReference>
<dbReference type="GO" id="GO:0008967">
    <property type="term" value="F:phosphoglycolate phosphatase activity"/>
    <property type="evidence" value="ECO:0007669"/>
    <property type="project" value="UniProtKB-EC"/>
</dbReference>
<protein>
    <recommendedName>
        <fullName evidence="4">phosphoglycolate phosphatase</fullName>
        <ecNumber evidence="4">3.1.3.18</ecNumber>
    </recommendedName>
</protein>
<name>I4ZAW3_9BACT</name>
<dbReference type="Pfam" id="PF13419">
    <property type="entry name" value="HAD_2"/>
    <property type="match status" value="1"/>
</dbReference>
<dbReference type="InterPro" id="IPR006439">
    <property type="entry name" value="HAD-SF_hydro_IA"/>
</dbReference>
<dbReference type="AlphaFoldDB" id="I4ZAW3"/>
<evidence type="ECO:0000256" key="4">
    <source>
        <dbReference type="ARBA" id="ARBA00013078"/>
    </source>
</evidence>
<comment type="pathway">
    <text evidence="2">Organic acid metabolism; glycolate biosynthesis; glycolate from 2-phosphoglycolate: step 1/1.</text>
</comment>
<dbReference type="Gene3D" id="1.10.150.240">
    <property type="entry name" value="Putative phosphatase, domain 2"/>
    <property type="match status" value="1"/>
</dbReference>
<dbReference type="SFLD" id="SFLDG01135">
    <property type="entry name" value="C1.5.6:_HAD__Beta-PGM__Phospha"/>
    <property type="match status" value="1"/>
</dbReference>
<dbReference type="PANTHER" id="PTHR43434">
    <property type="entry name" value="PHOSPHOGLYCOLATE PHOSPHATASE"/>
    <property type="match status" value="1"/>
</dbReference>
<organism evidence="5 6">
    <name type="scientific">Prevotella bivia DSM 20514</name>
    <dbReference type="NCBI Taxonomy" id="868129"/>
    <lineage>
        <taxon>Bacteria</taxon>
        <taxon>Pseudomonadati</taxon>
        <taxon>Bacteroidota</taxon>
        <taxon>Bacteroidia</taxon>
        <taxon>Bacteroidales</taxon>
        <taxon>Prevotellaceae</taxon>
        <taxon>Prevotella</taxon>
    </lineage>
</organism>
<dbReference type="GO" id="GO:0006281">
    <property type="term" value="P:DNA repair"/>
    <property type="evidence" value="ECO:0007669"/>
    <property type="project" value="TreeGrafter"/>
</dbReference>
<comment type="similarity">
    <text evidence="3">Belongs to the HAD-like hydrolase superfamily. CbbY/CbbZ/Gph/YieH family.</text>
</comment>
<accession>I4ZAW3</accession>
<dbReference type="Gene3D" id="3.40.50.1000">
    <property type="entry name" value="HAD superfamily/HAD-like"/>
    <property type="match status" value="1"/>
</dbReference>
<evidence type="ECO:0000256" key="1">
    <source>
        <dbReference type="ARBA" id="ARBA00000830"/>
    </source>
</evidence>
<dbReference type="InterPro" id="IPR023214">
    <property type="entry name" value="HAD_sf"/>
</dbReference>
<dbReference type="NCBIfam" id="TIGR01549">
    <property type="entry name" value="HAD-SF-IA-v1"/>
    <property type="match status" value="1"/>
</dbReference>
<proteinExistence type="inferred from homology"/>
<dbReference type="SUPFAM" id="SSF56784">
    <property type="entry name" value="HAD-like"/>
    <property type="match status" value="1"/>
</dbReference>
<evidence type="ECO:0000256" key="2">
    <source>
        <dbReference type="ARBA" id="ARBA00004818"/>
    </source>
</evidence>
<dbReference type="Proteomes" id="UP000002786">
    <property type="component" value="Unassembled WGS sequence"/>
</dbReference>
<sequence length="229" mass="25145">MFDTEKGVLMDRLEKKIKLVILDFDGTMGDTQQLILDTFQATIEALHLPLRSREACASTIGLPLVQAFISLFNIDKAEAEKCRDTYHNIFDQLNVKGAVVPFPCVIETIKELSARGYIVTIASSRGRGSLENYVAEFDLKNDIQFLLGVDDTVKHKPDPEPVLKTLTHFGIKADEAIIVGDTKFDILMGVRAGSLTCGVDYGNGTRDELKAAGATYIISSFSDLLKLVG</sequence>
<dbReference type="PANTHER" id="PTHR43434:SF1">
    <property type="entry name" value="PHOSPHOGLYCOLATE PHOSPHATASE"/>
    <property type="match status" value="1"/>
</dbReference>
<dbReference type="SFLD" id="SFLDS00003">
    <property type="entry name" value="Haloacid_Dehalogenase"/>
    <property type="match status" value="1"/>
</dbReference>
<dbReference type="EMBL" id="JH660660">
    <property type="protein sequence ID" value="EIM33355.1"/>
    <property type="molecule type" value="Genomic_DNA"/>
</dbReference>
<dbReference type="HOGENOM" id="CLU_045011_19_3_10"/>
<evidence type="ECO:0000313" key="5">
    <source>
        <dbReference type="EMBL" id="EIM33355.1"/>
    </source>
</evidence>
<dbReference type="InterPro" id="IPR023198">
    <property type="entry name" value="PGP-like_dom2"/>
</dbReference>
<evidence type="ECO:0000256" key="3">
    <source>
        <dbReference type="ARBA" id="ARBA00006171"/>
    </source>
</evidence>
<evidence type="ECO:0000313" key="6">
    <source>
        <dbReference type="Proteomes" id="UP000002786"/>
    </source>
</evidence>
<gene>
    <name evidence="5" type="ORF">PrebiDRAFT_1662</name>
</gene>
<comment type="catalytic activity">
    <reaction evidence="1">
        <text>2-phosphoglycolate + H2O = glycolate + phosphate</text>
        <dbReference type="Rhea" id="RHEA:14369"/>
        <dbReference type="ChEBI" id="CHEBI:15377"/>
        <dbReference type="ChEBI" id="CHEBI:29805"/>
        <dbReference type="ChEBI" id="CHEBI:43474"/>
        <dbReference type="ChEBI" id="CHEBI:58033"/>
        <dbReference type="EC" id="3.1.3.18"/>
    </reaction>
</comment>
<keyword evidence="6" id="KW-1185">Reference proteome</keyword>